<dbReference type="GO" id="GO:0000124">
    <property type="term" value="C:SAGA complex"/>
    <property type="evidence" value="ECO:0007669"/>
    <property type="project" value="TreeGrafter"/>
</dbReference>
<evidence type="ECO:0000313" key="2">
    <source>
        <dbReference type="Proteomes" id="UP000664859"/>
    </source>
</evidence>
<dbReference type="PANTHER" id="PTHR11139">
    <property type="entry name" value="ATAXIA TELANGIECTASIA MUTATED ATM -RELATED"/>
    <property type="match status" value="1"/>
</dbReference>
<reference evidence="1" key="1">
    <citation type="submission" date="2021-02" db="EMBL/GenBank/DDBJ databases">
        <title>First Annotated Genome of the Yellow-green Alga Tribonema minus.</title>
        <authorList>
            <person name="Mahan K.M."/>
        </authorList>
    </citation>
    <scope>NUCLEOTIDE SEQUENCE</scope>
    <source>
        <strain evidence="1">UTEX B ZZ1240</strain>
    </source>
</reference>
<proteinExistence type="predicted"/>
<protein>
    <submittedName>
        <fullName evidence="1">Uncharacterized protein</fullName>
    </submittedName>
</protein>
<name>A0A835YLJ6_9STRA</name>
<accession>A0A835YLJ6</accession>
<dbReference type="GO" id="GO:0006281">
    <property type="term" value="P:DNA repair"/>
    <property type="evidence" value="ECO:0007669"/>
    <property type="project" value="TreeGrafter"/>
</dbReference>
<dbReference type="GO" id="GO:0035267">
    <property type="term" value="C:NuA4 histone acetyltransferase complex"/>
    <property type="evidence" value="ECO:0007669"/>
    <property type="project" value="TreeGrafter"/>
</dbReference>
<dbReference type="OrthoDB" id="5570127at2759"/>
<keyword evidence="2" id="KW-1185">Reference proteome</keyword>
<sequence>MQAEERQLVARLFRWGVQCLSVFTRNPAADADGGEGKEAIDAFAGAFTVLEPYNLRTTVGPHIPALYAAMLDDTGLLSVPQQLLANSMATLTMADVLLTFLVAQMDDLKAQALLRASVLMRLFKLVLGSVSLFGPNETVLRPHLQTIILSCLRYTTRVNNPLNYYLLLRALFRSIAGGKFDHSYKEILPILPLLLTELSKLYSTAQDDLTRAILIELCLTVPVRLASLLPHLPLMLRLMVRALSAQQRGELHGLALRTLEFWVDNLMPDYCCAVLSQDPALQTDIMAALCSNLRPPPYPFGTIALRLVGKLGGRNRHFLPEAMALPMAPTPWNADVCLQVIGLGLGQGWCSAM</sequence>
<dbReference type="Proteomes" id="UP000664859">
    <property type="component" value="Unassembled WGS sequence"/>
</dbReference>
<dbReference type="EMBL" id="JAFCMP010000522">
    <property type="protein sequence ID" value="KAG5177721.1"/>
    <property type="molecule type" value="Genomic_DNA"/>
</dbReference>
<organism evidence="1 2">
    <name type="scientific">Tribonema minus</name>
    <dbReference type="NCBI Taxonomy" id="303371"/>
    <lineage>
        <taxon>Eukaryota</taxon>
        <taxon>Sar</taxon>
        <taxon>Stramenopiles</taxon>
        <taxon>Ochrophyta</taxon>
        <taxon>PX clade</taxon>
        <taxon>Xanthophyceae</taxon>
        <taxon>Tribonematales</taxon>
        <taxon>Tribonemataceae</taxon>
        <taxon>Tribonema</taxon>
    </lineage>
</organism>
<dbReference type="InterPro" id="IPR046807">
    <property type="entry name" value="Tra1_central"/>
</dbReference>
<evidence type="ECO:0000313" key="1">
    <source>
        <dbReference type="EMBL" id="KAG5177721.1"/>
    </source>
</evidence>
<dbReference type="Pfam" id="PF20175">
    <property type="entry name" value="Tra1_central"/>
    <property type="match status" value="1"/>
</dbReference>
<gene>
    <name evidence="1" type="ORF">JKP88DRAFT_169897</name>
</gene>
<dbReference type="GO" id="GO:0005634">
    <property type="term" value="C:nucleus"/>
    <property type="evidence" value="ECO:0007669"/>
    <property type="project" value="TreeGrafter"/>
</dbReference>
<dbReference type="InterPro" id="IPR050517">
    <property type="entry name" value="DDR_Repair_Kinase"/>
</dbReference>
<dbReference type="GO" id="GO:0006355">
    <property type="term" value="P:regulation of DNA-templated transcription"/>
    <property type="evidence" value="ECO:0007669"/>
    <property type="project" value="TreeGrafter"/>
</dbReference>
<dbReference type="PANTHER" id="PTHR11139:SF1">
    <property type="entry name" value="TRANSFORMATION_TRANSCRIPTION DOMAIN-ASSOCIATED PROTEIN"/>
    <property type="match status" value="1"/>
</dbReference>
<dbReference type="AlphaFoldDB" id="A0A835YLJ6"/>
<comment type="caution">
    <text evidence="1">The sequence shown here is derived from an EMBL/GenBank/DDBJ whole genome shotgun (WGS) entry which is preliminary data.</text>
</comment>